<dbReference type="Pfam" id="PF12796">
    <property type="entry name" value="Ank_2"/>
    <property type="match status" value="1"/>
</dbReference>
<reference evidence="5 6" key="1">
    <citation type="submission" date="2023-01" db="EMBL/GenBank/DDBJ databases">
        <title>Analysis of 21 Apiospora genomes using comparative genomics revels a genus with tremendous synthesis potential of carbohydrate active enzymes and secondary metabolites.</title>
        <authorList>
            <person name="Sorensen T."/>
        </authorList>
    </citation>
    <scope>NUCLEOTIDE SEQUENCE [LARGE SCALE GENOMIC DNA]</scope>
    <source>
        <strain evidence="5 6">CBS 83171</strain>
    </source>
</reference>
<dbReference type="Gene3D" id="1.25.40.20">
    <property type="entry name" value="Ankyrin repeat-containing domain"/>
    <property type="match status" value="1"/>
</dbReference>
<accession>A0ABR1WL19</accession>
<comment type="caution">
    <text evidence="5">The sequence shown here is derived from an EMBL/GenBank/DDBJ whole genome shotgun (WGS) entry which is preliminary data.</text>
</comment>
<dbReference type="InterPro" id="IPR036770">
    <property type="entry name" value="Ankyrin_rpt-contain_sf"/>
</dbReference>
<dbReference type="PANTHER" id="PTHR24171">
    <property type="entry name" value="ANKYRIN REPEAT DOMAIN-CONTAINING PROTEIN 39-RELATED"/>
    <property type="match status" value="1"/>
</dbReference>
<name>A0ABR1WL19_9PEZI</name>
<evidence type="ECO:0000256" key="2">
    <source>
        <dbReference type="ARBA" id="ARBA00023043"/>
    </source>
</evidence>
<dbReference type="PROSITE" id="PS50297">
    <property type="entry name" value="ANK_REP_REGION"/>
    <property type="match status" value="1"/>
</dbReference>
<evidence type="ECO:0000313" key="5">
    <source>
        <dbReference type="EMBL" id="KAK8082819.1"/>
    </source>
</evidence>
<dbReference type="SMART" id="SM00248">
    <property type="entry name" value="ANK"/>
    <property type="match status" value="2"/>
</dbReference>
<dbReference type="InterPro" id="IPR002110">
    <property type="entry name" value="Ankyrin_rpt"/>
</dbReference>
<dbReference type="EMBL" id="JAQQWM010000001">
    <property type="protein sequence ID" value="KAK8082819.1"/>
    <property type="molecule type" value="Genomic_DNA"/>
</dbReference>
<proteinExistence type="predicted"/>
<evidence type="ECO:0000313" key="6">
    <source>
        <dbReference type="Proteomes" id="UP001446871"/>
    </source>
</evidence>
<organism evidence="5 6">
    <name type="scientific">Apiospora saccharicola</name>
    <dbReference type="NCBI Taxonomy" id="335842"/>
    <lineage>
        <taxon>Eukaryota</taxon>
        <taxon>Fungi</taxon>
        <taxon>Dikarya</taxon>
        <taxon>Ascomycota</taxon>
        <taxon>Pezizomycotina</taxon>
        <taxon>Sordariomycetes</taxon>
        <taxon>Xylariomycetidae</taxon>
        <taxon>Amphisphaeriales</taxon>
        <taxon>Apiosporaceae</taxon>
        <taxon>Apiospora</taxon>
    </lineage>
</organism>
<evidence type="ECO:0000256" key="4">
    <source>
        <dbReference type="SAM" id="MobiDB-lite"/>
    </source>
</evidence>
<dbReference type="SUPFAM" id="SSF48403">
    <property type="entry name" value="Ankyrin repeat"/>
    <property type="match status" value="1"/>
</dbReference>
<evidence type="ECO:0000256" key="3">
    <source>
        <dbReference type="PROSITE-ProRule" id="PRU00023"/>
    </source>
</evidence>
<dbReference type="Proteomes" id="UP001446871">
    <property type="component" value="Unassembled WGS sequence"/>
</dbReference>
<keyword evidence="1" id="KW-0677">Repeat</keyword>
<protein>
    <recommendedName>
        <fullName evidence="7">Ankyrin</fullName>
    </recommendedName>
</protein>
<keyword evidence="2 3" id="KW-0040">ANK repeat</keyword>
<evidence type="ECO:0008006" key="7">
    <source>
        <dbReference type="Google" id="ProtNLM"/>
    </source>
</evidence>
<gene>
    <name evidence="5" type="ORF">PG996_001600</name>
</gene>
<sequence length="165" mass="17674">MDPQSTTSDATSSARTVSELPPAAIAFAGRMYDSARTGQLDVFEQALPLGLPANMTNEKGDTLLMLAAYHGHADLVELLIQHGADPNRVNDRGQSPLAGAVFKKENIVIEARHVLLEGLADPDLGSPSAMQCVTMFNQESVWKDKFEKAPGKGKGKDKAEKLTPS</sequence>
<dbReference type="PROSITE" id="PS50088">
    <property type="entry name" value="ANK_REPEAT"/>
    <property type="match status" value="1"/>
</dbReference>
<keyword evidence="6" id="KW-1185">Reference proteome</keyword>
<feature type="region of interest" description="Disordered" evidence="4">
    <location>
        <begin position="146"/>
        <end position="165"/>
    </location>
</feature>
<feature type="repeat" description="ANK" evidence="3">
    <location>
        <begin position="59"/>
        <end position="91"/>
    </location>
</feature>
<evidence type="ECO:0000256" key="1">
    <source>
        <dbReference type="ARBA" id="ARBA00022737"/>
    </source>
</evidence>